<feature type="signal peptide" evidence="1">
    <location>
        <begin position="1"/>
        <end position="26"/>
    </location>
</feature>
<feature type="chain" id="PRO_5030030218" evidence="1">
    <location>
        <begin position="27"/>
        <end position="81"/>
    </location>
</feature>
<keyword evidence="3" id="KW-0812">Transmembrane</keyword>
<dbReference type="InParanoid" id="A0A1I9LM80"/>
<dbReference type="EMBL" id="CP002686">
    <property type="protein sequence ID" value="ANM63688.1"/>
    <property type="molecule type" value="Genomic_DNA"/>
</dbReference>
<gene>
    <name evidence="2 3" type="ordered locus">At3g23123</name>
</gene>
<keyword evidence="4" id="KW-1185">Reference proteome</keyword>
<proteinExistence type="predicted"/>
<dbReference type="PANTHER" id="PTHR33592">
    <property type="entry name" value="TRANSMEMBRANE PROTEIN"/>
    <property type="match status" value="1"/>
</dbReference>
<reference evidence="4" key="2">
    <citation type="journal article" date="2017" name="Plant J.">
        <title>Araport11: a complete reannotation of the Arabidopsis thaliana reference genome.</title>
        <authorList>
            <person name="Cheng C.Y."/>
            <person name="Krishnakumar V."/>
            <person name="Chan A.P."/>
            <person name="Thibaud-Nissen F."/>
            <person name="Schobel S."/>
            <person name="Town C.D."/>
        </authorList>
    </citation>
    <scope>GENOME REANNOTATION</scope>
    <source>
        <strain evidence="4">cv. Columbia</strain>
    </source>
</reference>
<organism evidence="3 4">
    <name type="scientific">Arabidopsis thaliana</name>
    <name type="common">Mouse-ear cress</name>
    <dbReference type="NCBI Taxonomy" id="3702"/>
    <lineage>
        <taxon>Eukaryota</taxon>
        <taxon>Viridiplantae</taxon>
        <taxon>Streptophyta</taxon>
        <taxon>Embryophyta</taxon>
        <taxon>Tracheophyta</taxon>
        <taxon>Spermatophyta</taxon>
        <taxon>Magnoliopsida</taxon>
        <taxon>eudicotyledons</taxon>
        <taxon>Gunneridae</taxon>
        <taxon>Pentapetalae</taxon>
        <taxon>rosids</taxon>
        <taxon>malvids</taxon>
        <taxon>Brassicales</taxon>
        <taxon>Brassicaceae</taxon>
        <taxon>Camelineae</taxon>
        <taxon>Arabidopsis</taxon>
    </lineage>
</organism>
<evidence type="ECO:0000256" key="1">
    <source>
        <dbReference type="SAM" id="SignalP"/>
    </source>
</evidence>
<keyword evidence="1" id="KW-0732">Signal</keyword>
<dbReference type="ExpressionAtlas" id="A0A1I9LM80">
    <property type="expression patterns" value="baseline and differential"/>
</dbReference>
<dbReference type="OrthoDB" id="1078105at2759"/>
<dbReference type="GeneID" id="28719307"/>
<dbReference type="Araport" id="AT3G23123"/>
<sequence>MKKSLALIVLLYFLLLMVVHIPANEALRYLPNERLGNLQFLQKGEVTPSNPSSCTHIPGGHGPPCPFQERHFAGLAKVLQQ</sequence>
<dbReference type="GO" id="GO:0005179">
    <property type="term" value="F:hormone activity"/>
    <property type="evidence" value="ECO:0000316"/>
    <property type="project" value="TAIR"/>
</dbReference>
<evidence type="ECO:0000313" key="3">
    <source>
        <dbReference type="EMBL" id="ANM63688.1"/>
    </source>
</evidence>
<evidence type="ECO:0000313" key="2">
    <source>
        <dbReference type="Araport" id="AT3G23123"/>
    </source>
</evidence>
<dbReference type="TAIR" id="AT3G23123"/>
<dbReference type="Proteomes" id="UP000006548">
    <property type="component" value="Chromosome 3"/>
</dbReference>
<name>A0A1I9LM80_ARATH</name>
<protein>
    <submittedName>
        <fullName evidence="3">Transmembrane protein</fullName>
    </submittedName>
</protein>
<dbReference type="AlphaFoldDB" id="A0A1I9LM80"/>
<dbReference type="KEGG" id="ath:AT3G23123"/>
<dbReference type="PANTHER" id="PTHR33592:SF5">
    <property type="entry name" value="TRANSMEMBRANE PROTEIN"/>
    <property type="match status" value="1"/>
</dbReference>
<accession>A0A1I9LM80</accession>
<evidence type="ECO:0000313" key="4">
    <source>
        <dbReference type="Proteomes" id="UP000006548"/>
    </source>
</evidence>
<reference evidence="3 4" key="1">
    <citation type="journal article" date="2000" name="Nature">
        <title>Sequence and analysis of chromosome 3 of the plant Arabidopsis thaliana.</title>
        <authorList>
            <consortium name="European Union Chromosome 3 Arabidopsis Sequencing Consortium"/>
            <consortium name="Institute for Genomic Research"/>
            <consortium name="Kazusa DNA Research Institute"/>
            <person name="Salanoubat M."/>
            <person name="Lemcke K."/>
            <person name="Rieger M."/>
            <person name="Ansorge W."/>
            <person name="Unseld M."/>
            <person name="Fartmann B."/>
            <person name="Valle G."/>
            <person name="Blocker H."/>
            <person name="Perez-Alonso M."/>
            <person name="Obermaier B."/>
            <person name="Delseny M."/>
            <person name="Boutry M."/>
            <person name="Grivell L.A."/>
            <person name="Mache R."/>
            <person name="Puigdomenech P."/>
            <person name="De Simone V."/>
            <person name="Choisne N."/>
            <person name="Artiguenave F."/>
            <person name="Robert C."/>
            <person name="Brottier P."/>
            <person name="Wincker P."/>
            <person name="Cattolico L."/>
            <person name="Weissenbach J."/>
            <person name="Saurin W."/>
            <person name="Quetier F."/>
            <person name="Schafer M."/>
            <person name="Muller-Auer S."/>
            <person name="Gabel C."/>
            <person name="Fuchs M."/>
            <person name="Benes V."/>
            <person name="Wurmbach E."/>
            <person name="Drzonek H."/>
            <person name="Erfle H."/>
            <person name="Jordan N."/>
            <person name="Bangert S."/>
            <person name="Wiedelmann R."/>
            <person name="Kranz H."/>
            <person name="Voss H."/>
            <person name="Holland R."/>
            <person name="Brandt P."/>
            <person name="Nyakatura G."/>
            <person name="Vezzi A."/>
            <person name="D'Angelo M."/>
            <person name="Pallavicini A."/>
            <person name="Toppo S."/>
            <person name="Simionati B."/>
            <person name="Conrad A."/>
            <person name="Hornischer K."/>
            <person name="Kauer G."/>
            <person name="Lohnert T.H."/>
            <person name="Nordsiek G."/>
            <person name="Reichelt J."/>
            <person name="Scharfe M."/>
            <person name="Schon O."/>
            <person name="Bargues M."/>
            <person name="Terol J."/>
            <person name="Climent J."/>
            <person name="Navarro P."/>
            <person name="Collado C."/>
            <person name="Perez-Perez A."/>
            <person name="Ottenwalder B."/>
            <person name="Duchemin D."/>
            <person name="Cooke R."/>
            <person name="Laudie M."/>
            <person name="Berger-Llauro C."/>
            <person name="Purnelle B."/>
            <person name="Masuy D."/>
            <person name="de Haan M."/>
            <person name="Maarse A.C."/>
            <person name="Alcaraz J.P."/>
            <person name="Cottet A."/>
            <person name="Casacuberta E."/>
            <person name="Monfort A."/>
            <person name="Argiriou A."/>
            <person name="flores M."/>
            <person name="Liguori R."/>
            <person name="Vitale D."/>
            <person name="Mannhaupt G."/>
            <person name="Haase D."/>
            <person name="Schoof H."/>
            <person name="Rudd S."/>
            <person name="Zaccaria P."/>
            <person name="Mewes H.W."/>
            <person name="Mayer K.F."/>
            <person name="Kaul S."/>
            <person name="Town C.D."/>
            <person name="Koo H.L."/>
            <person name="Tallon L.J."/>
            <person name="Jenkins J."/>
            <person name="Rooney T."/>
            <person name="Rizzo M."/>
            <person name="Walts A."/>
            <person name="Utterback T."/>
            <person name="Fujii C.Y."/>
            <person name="Shea T.P."/>
            <person name="Creasy T.H."/>
            <person name="Haas B."/>
            <person name="Maiti R."/>
            <person name="Wu D."/>
            <person name="Peterson J."/>
            <person name="Van Aken S."/>
            <person name="Pai G."/>
            <person name="Militscher J."/>
            <person name="Sellers P."/>
            <person name="Gill J.E."/>
            <person name="Feldblyum T.V."/>
            <person name="Preuss D."/>
            <person name="Lin X."/>
            <person name="Nierman W.C."/>
            <person name="Salzberg S.L."/>
            <person name="White O."/>
            <person name="Venter J.C."/>
            <person name="Fraser C.M."/>
            <person name="Kaneko T."/>
            <person name="Nakamura Y."/>
            <person name="Sato S."/>
            <person name="Kato T."/>
            <person name="Asamizu E."/>
            <person name="Sasamoto S."/>
            <person name="Kimura T."/>
            <person name="Idesawa K."/>
            <person name="Kawashima K."/>
            <person name="Kishida Y."/>
            <person name="Kiyokawa C."/>
            <person name="Kohara M."/>
            <person name="Matsumoto M."/>
            <person name="Matsuno A."/>
            <person name="Muraki A."/>
            <person name="Nakayama S."/>
            <person name="Nakazaki N."/>
            <person name="Shinpo S."/>
            <person name="Takeuchi C."/>
            <person name="Wada T."/>
            <person name="Watanabe A."/>
            <person name="Yamada M."/>
            <person name="Yasuda M."/>
            <person name="Tabata S."/>
        </authorList>
    </citation>
    <scope>NUCLEOTIDE SEQUENCE [LARGE SCALE GENOMIC DNA]</scope>
    <source>
        <strain evidence="4">cv. Columbia</strain>
    </source>
</reference>
<dbReference type="RefSeq" id="NP_001325761.1">
    <property type="nucleotide sequence ID" value="NM_001338617.1"/>
</dbReference>
<keyword evidence="3" id="KW-0472">Membrane</keyword>